<proteinExistence type="predicted"/>
<dbReference type="NCBIfam" id="TIGR00229">
    <property type="entry name" value="sensory_box"/>
    <property type="match status" value="1"/>
</dbReference>
<dbReference type="PROSITE" id="PS50113">
    <property type="entry name" value="PAC"/>
    <property type="match status" value="1"/>
</dbReference>
<dbReference type="SUPFAM" id="SSF52172">
    <property type="entry name" value="CheY-like"/>
    <property type="match status" value="1"/>
</dbReference>
<reference evidence="10 11" key="2">
    <citation type="submission" date="2019-02" db="EMBL/GenBank/DDBJ databases">
        <title>'Lichenibacterium ramalinii' gen. nov. sp. nov., 'Lichenibacterium minor' gen. nov. sp. nov.</title>
        <authorList>
            <person name="Pankratov T."/>
        </authorList>
    </citation>
    <scope>NUCLEOTIDE SEQUENCE [LARGE SCALE GENOMIC DNA]</scope>
    <source>
        <strain evidence="10 11">RmlP026</strain>
    </source>
</reference>
<dbReference type="SMART" id="SM00387">
    <property type="entry name" value="HATPase_c"/>
    <property type="match status" value="1"/>
</dbReference>
<dbReference type="SMART" id="SM00388">
    <property type="entry name" value="HisKA"/>
    <property type="match status" value="1"/>
</dbReference>
<dbReference type="Gene3D" id="3.30.565.10">
    <property type="entry name" value="Histidine kinase-like ATPase, C-terminal domain"/>
    <property type="match status" value="1"/>
</dbReference>
<protein>
    <recommendedName>
        <fullName evidence="2">histidine kinase</fullName>
        <ecNumber evidence="2">2.7.13.3</ecNumber>
    </recommendedName>
</protein>
<dbReference type="CDD" id="cd00130">
    <property type="entry name" value="PAS"/>
    <property type="match status" value="1"/>
</dbReference>
<dbReference type="PANTHER" id="PTHR43065:SF49">
    <property type="entry name" value="HISTIDINE KINASE"/>
    <property type="match status" value="1"/>
</dbReference>
<comment type="caution">
    <text evidence="10">The sequence shown here is derived from an EMBL/GenBank/DDBJ whole genome shotgun (WGS) entry which is preliminary data.</text>
</comment>
<dbReference type="InterPro" id="IPR036890">
    <property type="entry name" value="HATPase_C_sf"/>
</dbReference>
<dbReference type="Proteomes" id="UP000290759">
    <property type="component" value="Unassembled WGS sequence"/>
</dbReference>
<dbReference type="InterPro" id="IPR005467">
    <property type="entry name" value="His_kinase_dom"/>
</dbReference>
<dbReference type="SUPFAM" id="SSF55785">
    <property type="entry name" value="PYP-like sensor domain (PAS domain)"/>
    <property type="match status" value="2"/>
</dbReference>
<dbReference type="PROSITE" id="PS50112">
    <property type="entry name" value="PAS"/>
    <property type="match status" value="1"/>
</dbReference>
<dbReference type="SUPFAM" id="SSF47384">
    <property type="entry name" value="Homodimeric domain of signal transducing histidine kinase"/>
    <property type="match status" value="1"/>
</dbReference>
<evidence type="ECO:0000256" key="2">
    <source>
        <dbReference type="ARBA" id="ARBA00012438"/>
    </source>
</evidence>
<evidence type="ECO:0000313" key="11">
    <source>
        <dbReference type="Proteomes" id="UP000290759"/>
    </source>
</evidence>
<dbReference type="OrthoDB" id="9810730at2"/>
<dbReference type="InterPro" id="IPR003594">
    <property type="entry name" value="HATPase_dom"/>
</dbReference>
<accession>A0A4Q2TYQ0</accession>
<evidence type="ECO:0000313" key="10">
    <source>
        <dbReference type="EMBL" id="RYC29242.1"/>
    </source>
</evidence>
<dbReference type="PROSITE" id="PS50109">
    <property type="entry name" value="HIS_KIN"/>
    <property type="match status" value="1"/>
</dbReference>
<dbReference type="EMBL" id="QYBB01000061">
    <property type="protein sequence ID" value="RYC29242.1"/>
    <property type="molecule type" value="Genomic_DNA"/>
</dbReference>
<evidence type="ECO:0000259" key="8">
    <source>
        <dbReference type="PROSITE" id="PS50112"/>
    </source>
</evidence>
<dbReference type="InterPro" id="IPR011006">
    <property type="entry name" value="CheY-like_superfamily"/>
</dbReference>
<dbReference type="InterPro" id="IPR001789">
    <property type="entry name" value="Sig_transdc_resp-reg_receiver"/>
</dbReference>
<dbReference type="GO" id="GO:0000155">
    <property type="term" value="F:phosphorelay sensor kinase activity"/>
    <property type="evidence" value="ECO:0007669"/>
    <property type="project" value="InterPro"/>
</dbReference>
<dbReference type="InterPro" id="IPR000014">
    <property type="entry name" value="PAS"/>
</dbReference>
<dbReference type="EC" id="2.7.13.3" evidence="2"/>
<dbReference type="CDD" id="cd00082">
    <property type="entry name" value="HisKA"/>
    <property type="match status" value="1"/>
</dbReference>
<evidence type="ECO:0000256" key="1">
    <source>
        <dbReference type="ARBA" id="ARBA00000085"/>
    </source>
</evidence>
<dbReference type="SUPFAM" id="SSF55874">
    <property type="entry name" value="ATPase domain of HSP90 chaperone/DNA topoisomerase II/histidine kinase"/>
    <property type="match status" value="1"/>
</dbReference>
<dbReference type="Gene3D" id="1.10.287.130">
    <property type="match status" value="1"/>
</dbReference>
<reference evidence="10 11" key="1">
    <citation type="submission" date="2018-12" db="EMBL/GenBank/DDBJ databases">
        <authorList>
            <person name="Grouzdev D.S."/>
            <person name="Krutkina M.S."/>
        </authorList>
    </citation>
    <scope>NUCLEOTIDE SEQUENCE [LARGE SCALE GENOMIC DNA]</scope>
    <source>
        <strain evidence="10 11">RmlP026</strain>
    </source>
</reference>
<feature type="domain" description="PAC" evidence="9">
    <location>
        <begin position="254"/>
        <end position="310"/>
    </location>
</feature>
<evidence type="ECO:0000259" key="6">
    <source>
        <dbReference type="PROSITE" id="PS50109"/>
    </source>
</evidence>
<dbReference type="InterPro" id="IPR004358">
    <property type="entry name" value="Sig_transdc_His_kin-like_C"/>
</dbReference>
<keyword evidence="5" id="KW-0175">Coiled coil</keyword>
<dbReference type="PROSITE" id="PS50110">
    <property type="entry name" value="RESPONSE_REGULATORY"/>
    <property type="match status" value="1"/>
</dbReference>
<feature type="modified residue" description="4-aspartylphosphate" evidence="4">
    <location>
        <position position="649"/>
    </location>
</feature>
<dbReference type="Pfam" id="PF08448">
    <property type="entry name" value="PAS_4"/>
    <property type="match status" value="2"/>
</dbReference>
<dbReference type="Pfam" id="PF02518">
    <property type="entry name" value="HATPase_c"/>
    <property type="match status" value="1"/>
</dbReference>
<evidence type="ECO:0000256" key="4">
    <source>
        <dbReference type="PROSITE-ProRule" id="PRU00169"/>
    </source>
</evidence>
<feature type="coiled-coil region" evidence="5">
    <location>
        <begin position="312"/>
        <end position="346"/>
    </location>
</feature>
<dbReference type="InterPro" id="IPR013656">
    <property type="entry name" value="PAS_4"/>
</dbReference>
<dbReference type="Gene3D" id="3.40.50.2300">
    <property type="match status" value="1"/>
</dbReference>
<evidence type="ECO:0000259" key="9">
    <source>
        <dbReference type="PROSITE" id="PS50113"/>
    </source>
</evidence>
<evidence type="ECO:0000256" key="3">
    <source>
        <dbReference type="ARBA" id="ARBA00022553"/>
    </source>
</evidence>
<keyword evidence="11" id="KW-1185">Reference proteome</keyword>
<dbReference type="InterPro" id="IPR003661">
    <property type="entry name" value="HisK_dim/P_dom"/>
</dbReference>
<evidence type="ECO:0000259" key="7">
    <source>
        <dbReference type="PROSITE" id="PS50110"/>
    </source>
</evidence>
<dbReference type="InterPro" id="IPR000700">
    <property type="entry name" value="PAS-assoc_C"/>
</dbReference>
<dbReference type="InterPro" id="IPR036097">
    <property type="entry name" value="HisK_dim/P_sf"/>
</dbReference>
<dbReference type="Pfam" id="PF00072">
    <property type="entry name" value="Response_reg"/>
    <property type="match status" value="1"/>
</dbReference>
<dbReference type="Gene3D" id="3.30.450.20">
    <property type="entry name" value="PAS domain"/>
    <property type="match status" value="2"/>
</dbReference>
<keyword evidence="3 4" id="KW-0597">Phosphoprotein</keyword>
<feature type="domain" description="Response regulatory" evidence="7">
    <location>
        <begin position="598"/>
        <end position="711"/>
    </location>
</feature>
<dbReference type="PANTHER" id="PTHR43065">
    <property type="entry name" value="SENSOR HISTIDINE KINASE"/>
    <property type="match status" value="1"/>
</dbReference>
<dbReference type="InterPro" id="IPR035965">
    <property type="entry name" value="PAS-like_dom_sf"/>
</dbReference>
<dbReference type="Pfam" id="PF00512">
    <property type="entry name" value="HisKA"/>
    <property type="match status" value="1"/>
</dbReference>
<dbReference type="AlphaFoldDB" id="A0A4Q2TYQ0"/>
<dbReference type="PRINTS" id="PR00344">
    <property type="entry name" value="BCTRLSENSOR"/>
</dbReference>
<sequence length="720" mass="78918">MPRWKDAAVDRPELDYQALFDASPNPYLVLDRSLDIVGANRAYLKATGRTLDDIVGRWAWDAFPTDPETLRIAVASFERVLRTRQPHTIALLRFDIPSPDGAGGFDERYWSIVHEPVLDATGEVALVLQHPIDVTEMQRLRDSVRDAEKDRGPDLDPAQSGIFTRARTLQEANWRLQAEGDRLRGMFEQAPGFVCMLHGPDHRFGMANDAYMRLVGNRGLVGRLVRDALPELEGQGFYELLDRVYMSGETFVGRGLEIVLDATPGDTEPRRRFVDFVYQPVRDPTGDVAGIFVQGSDVTDAKHAELALRGVNDTLERRVKERTSALATEQREHAAAQEQLRQSQKLEAVGQLTGGVAHDFNNLLTVIRSSADLLRRRDLPEERRARYVDAISTTVDRAAKLTGQLLAFARRQALKPETFDVGERLGSVADMLNSVVGARIKVETRVPDASCHVLADVSQFETALVNMAVNARDAMDGEGTLTLSVDCGLTMPPIRGHAGSERRFVAVSLTDTGVGIASEAVGRIFEPFFTTKEVGKGTGLGLSQVFGFAKQSGGDVDVESRVGVGTTFTLYLPQVEPEGAIASGTEASALVAKGAGCRVLVVEDNLDVGAFSTQLLQDLGYCTTWATNAEEALRLLSEDAGAFDVVFSDVVMPGMNGIELGQCIRRLHPDLPIILTSGYSHVLAEEGRHGFDLLQKPYSVEALSRILRKAPRRNRGRSDP</sequence>
<evidence type="ECO:0000256" key="5">
    <source>
        <dbReference type="SAM" id="Coils"/>
    </source>
</evidence>
<feature type="domain" description="Histidine kinase" evidence="6">
    <location>
        <begin position="355"/>
        <end position="576"/>
    </location>
</feature>
<name>A0A4Q2TYQ0_9HYPH</name>
<dbReference type="SMART" id="SM00091">
    <property type="entry name" value="PAS"/>
    <property type="match status" value="2"/>
</dbReference>
<dbReference type="SMART" id="SM00448">
    <property type="entry name" value="REC"/>
    <property type="match status" value="1"/>
</dbReference>
<comment type="catalytic activity">
    <reaction evidence="1">
        <text>ATP + protein L-histidine = ADP + protein N-phospho-L-histidine.</text>
        <dbReference type="EC" id="2.7.13.3"/>
    </reaction>
</comment>
<organism evidence="10 11">
    <name type="scientific">Lichenibacterium minor</name>
    <dbReference type="NCBI Taxonomy" id="2316528"/>
    <lineage>
        <taxon>Bacteria</taxon>
        <taxon>Pseudomonadati</taxon>
        <taxon>Pseudomonadota</taxon>
        <taxon>Alphaproteobacteria</taxon>
        <taxon>Hyphomicrobiales</taxon>
        <taxon>Lichenihabitantaceae</taxon>
        <taxon>Lichenibacterium</taxon>
    </lineage>
</organism>
<feature type="domain" description="PAS" evidence="8">
    <location>
        <begin position="12"/>
        <end position="57"/>
    </location>
</feature>
<gene>
    <name evidence="10" type="ORF">D3273_24965</name>
</gene>